<dbReference type="PANTHER" id="PTHR32347">
    <property type="entry name" value="EFFLUX SYSTEM COMPONENT YKNX-RELATED"/>
    <property type="match status" value="1"/>
</dbReference>
<dbReference type="Pfam" id="PF25954">
    <property type="entry name" value="Beta-barrel_RND_2"/>
    <property type="match status" value="1"/>
</dbReference>
<dbReference type="SUPFAM" id="SSF111369">
    <property type="entry name" value="HlyD-like secretion proteins"/>
    <property type="match status" value="1"/>
</dbReference>
<proteinExistence type="predicted"/>
<dbReference type="Proteomes" id="UP000324974">
    <property type="component" value="Chromosome"/>
</dbReference>
<dbReference type="InterPro" id="IPR058624">
    <property type="entry name" value="MdtA-like_HH"/>
</dbReference>
<dbReference type="Gene3D" id="1.10.287.470">
    <property type="entry name" value="Helix hairpin bin"/>
    <property type="match status" value="1"/>
</dbReference>
<dbReference type="InterPro" id="IPR058792">
    <property type="entry name" value="Beta-barrel_RND_2"/>
</dbReference>
<name>A0A5C1AKX1_9BACT</name>
<protein>
    <submittedName>
        <fullName evidence="6">HlyD family secretion protein</fullName>
    </submittedName>
</protein>
<sequence>MRKYFSIGLALALVLGGAAYWLWAPARASGVTFLTEPVTRGELLATVGGTGTLEPEDVIDVGTQVAGLIKTFGNGTDGKLIDYGSPVGPGTVLARIDDALYAARAEQSRSLVGSAEQKVLQTKAKVDEAVANTNTSRAALMQAQARANQSKRDWDRAKTMKASATISDQEYDAAQSAFEVNTAGVVVSEATIAQAVATEADFRASVGDAEAAVRTAKAVLRQDEINLGYCIIKSDVAGTVIDRRVTIGQTVQSSFNTPSLFLIAKDLKKMKVWASVNESDIGQIHVGQAVAFTVDAYPKKTFRGAVARVRLNATNTQNVVVYTVEVTTDNPDGLLLPYMTANLKFEVDRRADALLVPNAALRYRPAANLVSGTASGSKQSGGAGDKPNPGVVYVEDAGKLRAVPVELGLTDGTMTEVVAGDLPAGAAVIVGESRSGGTPNTAENPFAPKPGGKK</sequence>
<keyword evidence="7" id="KW-1185">Reference proteome</keyword>
<gene>
    <name evidence="6" type="ORF">PX52LOC_06952</name>
</gene>
<dbReference type="PANTHER" id="PTHR32347:SF14">
    <property type="entry name" value="EFFLUX SYSTEM COMPONENT YKNX-RELATED"/>
    <property type="match status" value="1"/>
</dbReference>
<dbReference type="Gene3D" id="2.40.30.170">
    <property type="match status" value="1"/>
</dbReference>
<dbReference type="GO" id="GO:0030313">
    <property type="term" value="C:cell envelope"/>
    <property type="evidence" value="ECO:0007669"/>
    <property type="project" value="UniProtKB-SubCell"/>
</dbReference>
<dbReference type="AlphaFoldDB" id="A0A5C1AKX1"/>
<feature type="domain" description="Multidrug resistance protein MdtA-like alpha-helical hairpin" evidence="4">
    <location>
        <begin position="135"/>
        <end position="229"/>
    </location>
</feature>
<dbReference type="RefSeq" id="WP_149114215.1">
    <property type="nucleotide sequence ID" value="NZ_CP042425.1"/>
</dbReference>
<feature type="region of interest" description="Disordered" evidence="3">
    <location>
        <begin position="371"/>
        <end position="390"/>
    </location>
</feature>
<keyword evidence="2" id="KW-0175">Coiled coil</keyword>
<comment type="subcellular location">
    <subcellularLocation>
        <location evidence="1">Cell envelope</location>
    </subcellularLocation>
</comment>
<dbReference type="Pfam" id="PF25876">
    <property type="entry name" value="HH_MFP_RND"/>
    <property type="match status" value="1"/>
</dbReference>
<accession>A0A5C1AKX1</accession>
<evidence type="ECO:0000259" key="5">
    <source>
        <dbReference type="Pfam" id="PF25954"/>
    </source>
</evidence>
<evidence type="ECO:0000313" key="7">
    <source>
        <dbReference type="Proteomes" id="UP000324974"/>
    </source>
</evidence>
<evidence type="ECO:0000256" key="3">
    <source>
        <dbReference type="SAM" id="MobiDB-lite"/>
    </source>
</evidence>
<organism evidence="6 7">
    <name type="scientific">Limnoglobus roseus</name>
    <dbReference type="NCBI Taxonomy" id="2598579"/>
    <lineage>
        <taxon>Bacteria</taxon>
        <taxon>Pseudomonadati</taxon>
        <taxon>Planctomycetota</taxon>
        <taxon>Planctomycetia</taxon>
        <taxon>Gemmatales</taxon>
        <taxon>Gemmataceae</taxon>
        <taxon>Limnoglobus</taxon>
    </lineage>
</organism>
<evidence type="ECO:0000259" key="4">
    <source>
        <dbReference type="Pfam" id="PF25876"/>
    </source>
</evidence>
<evidence type="ECO:0000256" key="2">
    <source>
        <dbReference type="ARBA" id="ARBA00023054"/>
    </source>
</evidence>
<evidence type="ECO:0000256" key="1">
    <source>
        <dbReference type="ARBA" id="ARBA00004196"/>
    </source>
</evidence>
<dbReference type="EMBL" id="CP042425">
    <property type="protein sequence ID" value="QEL19871.1"/>
    <property type="molecule type" value="Genomic_DNA"/>
</dbReference>
<evidence type="ECO:0000313" key="6">
    <source>
        <dbReference type="EMBL" id="QEL19871.1"/>
    </source>
</evidence>
<feature type="domain" description="CusB-like beta-barrel" evidence="5">
    <location>
        <begin position="272"/>
        <end position="346"/>
    </location>
</feature>
<dbReference type="KEGG" id="lrs:PX52LOC_06952"/>
<dbReference type="Gene3D" id="2.40.420.20">
    <property type="match status" value="1"/>
</dbReference>
<reference evidence="7" key="1">
    <citation type="submission" date="2019-08" db="EMBL/GenBank/DDBJ databases">
        <title>Limnoglobus roseus gen. nov., sp. nov., a novel freshwater planctomycete with a giant genome from the family Gemmataceae.</title>
        <authorList>
            <person name="Kulichevskaya I.S."/>
            <person name="Naumoff D.G."/>
            <person name="Miroshnikov K."/>
            <person name="Ivanova A."/>
            <person name="Philippov D.A."/>
            <person name="Hakobyan A."/>
            <person name="Rijpstra I.C."/>
            <person name="Sinninghe Damste J.S."/>
            <person name="Liesack W."/>
            <person name="Dedysh S.N."/>
        </authorList>
    </citation>
    <scope>NUCLEOTIDE SEQUENCE [LARGE SCALE GENOMIC DNA]</scope>
    <source>
        <strain evidence="7">PX52</strain>
    </source>
</reference>
<dbReference type="OrthoDB" id="9809068at2"/>
<feature type="region of interest" description="Disordered" evidence="3">
    <location>
        <begin position="430"/>
        <end position="454"/>
    </location>
</feature>
<dbReference type="InterPro" id="IPR050465">
    <property type="entry name" value="UPF0194_transport"/>
</dbReference>